<dbReference type="InterPro" id="IPR049453">
    <property type="entry name" value="Memb_transporter_dom"/>
</dbReference>
<keyword evidence="5 8" id="KW-0472">Membrane</keyword>
<dbReference type="Pfam" id="PF12805">
    <property type="entry name" value="FUSC-like"/>
    <property type="match status" value="1"/>
</dbReference>
<evidence type="ECO:0000256" key="8">
    <source>
        <dbReference type="SAM" id="Phobius"/>
    </source>
</evidence>
<evidence type="ECO:0000256" key="1">
    <source>
        <dbReference type="ARBA" id="ARBA00004651"/>
    </source>
</evidence>
<evidence type="ECO:0000313" key="11">
    <source>
        <dbReference type="EMBL" id="WTU74978.1"/>
    </source>
</evidence>
<sequence>MSTERTEHIASRRARHHPLAPPAWLLQGLKPSTAPIPWAAVVRAAIALAAPLAVGFALDEPEYAALVSMGALAGVIGDTADAYRMRILNIAVPQLFGAIGITLGTLVFGRGWVAVGALTLVALISGMISSIGTVASVSGLLLLLNAVVGAGLPMPQPWWSAPLLLSAGGLFVLLLTLLGWPLRGRQPERVAVAATYRALADTLEAAGGPGDAYDERRQQVTHALNQAYDLVLGRRARVHGRSPSLVRMLAQLNVVIPLVEAAPAAHLRGRPLPPEIPAAVRELAAAVEEGRTGTPVLDLPAPHTPAERAIDAALRHAASIVHLAEPTLHNVDDRLGRPAALRVRVRRAVRDMMLSGASWRYGLRLALCIGLAQSLVSLIEVERSYWVALTVTFVLKPDFGSVFSRAVLRALGTAVGLVIAAAVLAEVPRGWWTVPVMMVLAGLIPAFSVKGYAFQTAAITPVILLLSDLLSHQGFDLIRPRLLDSLIGCAITLVFGYLLWPESWHTRIGHRLADTVDDAARYVERAFAPTADEAARAAARTARLQARRRIYRDLSGVRSEFQRALTEPPPTGARAAAWWPLVVAVERIVDATTAARVRVNHGAAPPAAGEVDRLARELRELAKGVRSTTTPVRGGVEADSAADEDASSVLAPVRQEVAAAQAIAHPSG</sequence>
<accession>A0AAU2JU36</accession>
<feature type="transmembrane region" description="Helical" evidence="8">
    <location>
        <begin position="36"/>
        <end position="56"/>
    </location>
</feature>
<keyword evidence="4 8" id="KW-1133">Transmembrane helix</keyword>
<gene>
    <name evidence="11" type="ORF">OG327_17590</name>
</gene>
<protein>
    <submittedName>
        <fullName evidence="11">FUSC family protein</fullName>
    </submittedName>
</protein>
<keyword evidence="2" id="KW-1003">Cell membrane</keyword>
<evidence type="ECO:0000256" key="7">
    <source>
        <dbReference type="SAM" id="MobiDB-lite"/>
    </source>
</evidence>
<dbReference type="GO" id="GO:0005886">
    <property type="term" value="C:plasma membrane"/>
    <property type="evidence" value="ECO:0007669"/>
    <property type="project" value="UniProtKB-SubCell"/>
</dbReference>
<feature type="transmembrane region" description="Helical" evidence="8">
    <location>
        <begin position="95"/>
        <end position="124"/>
    </location>
</feature>
<dbReference type="EMBL" id="CP108264">
    <property type="protein sequence ID" value="WTU74978.1"/>
    <property type="molecule type" value="Genomic_DNA"/>
</dbReference>
<dbReference type="InterPro" id="IPR032692">
    <property type="entry name" value="YccS_N"/>
</dbReference>
<organism evidence="11">
    <name type="scientific">Streptomyces sp. NBC_00049</name>
    <dbReference type="NCBI Taxonomy" id="2903617"/>
    <lineage>
        <taxon>Bacteria</taxon>
        <taxon>Bacillati</taxon>
        <taxon>Actinomycetota</taxon>
        <taxon>Actinomycetes</taxon>
        <taxon>Kitasatosporales</taxon>
        <taxon>Streptomycetaceae</taxon>
        <taxon>Streptomyces</taxon>
    </lineage>
</organism>
<evidence type="ECO:0000256" key="6">
    <source>
        <dbReference type="ARBA" id="ARBA00043993"/>
    </source>
</evidence>
<feature type="transmembrane region" description="Helical" evidence="8">
    <location>
        <begin position="410"/>
        <end position="432"/>
    </location>
</feature>
<comment type="similarity">
    <text evidence="6">Belongs to the YccS/YhfK family.</text>
</comment>
<feature type="domain" description="Integral membrane bound transporter" evidence="10">
    <location>
        <begin position="374"/>
        <end position="495"/>
    </location>
</feature>
<dbReference type="AlphaFoldDB" id="A0AAU2JU36"/>
<dbReference type="PANTHER" id="PTHR30509:SF9">
    <property type="entry name" value="MULTIDRUG RESISTANCE PROTEIN MDTO"/>
    <property type="match status" value="1"/>
</dbReference>
<feature type="transmembrane region" description="Helical" evidence="8">
    <location>
        <begin position="482"/>
        <end position="500"/>
    </location>
</feature>
<evidence type="ECO:0000256" key="2">
    <source>
        <dbReference type="ARBA" id="ARBA00022475"/>
    </source>
</evidence>
<dbReference type="PANTHER" id="PTHR30509">
    <property type="entry name" value="P-HYDROXYBENZOIC ACID EFFLUX PUMP SUBUNIT-RELATED"/>
    <property type="match status" value="1"/>
</dbReference>
<feature type="domain" description="Integral membrane protein YccS N-terminal" evidence="9">
    <location>
        <begin position="106"/>
        <end position="266"/>
    </location>
</feature>
<proteinExistence type="inferred from homology"/>
<reference evidence="11" key="1">
    <citation type="submission" date="2022-10" db="EMBL/GenBank/DDBJ databases">
        <title>The complete genomes of actinobacterial strains from the NBC collection.</title>
        <authorList>
            <person name="Joergensen T.S."/>
            <person name="Alvarez Arevalo M."/>
            <person name="Sterndorff E.B."/>
            <person name="Faurdal D."/>
            <person name="Vuksanovic O."/>
            <person name="Mourched A.-S."/>
            <person name="Charusanti P."/>
            <person name="Shaw S."/>
            <person name="Blin K."/>
            <person name="Weber T."/>
        </authorList>
    </citation>
    <scope>NUCLEOTIDE SEQUENCE</scope>
    <source>
        <strain evidence="11">NBC_00049</strain>
    </source>
</reference>
<comment type="subcellular location">
    <subcellularLocation>
        <location evidence="1">Cell membrane</location>
        <topology evidence="1">Multi-pass membrane protein</topology>
    </subcellularLocation>
</comment>
<keyword evidence="3 8" id="KW-0812">Transmembrane</keyword>
<feature type="region of interest" description="Disordered" evidence="7">
    <location>
        <begin position="625"/>
        <end position="647"/>
    </location>
</feature>
<evidence type="ECO:0000256" key="5">
    <source>
        <dbReference type="ARBA" id="ARBA00023136"/>
    </source>
</evidence>
<evidence type="ECO:0000259" key="9">
    <source>
        <dbReference type="Pfam" id="PF12805"/>
    </source>
</evidence>
<evidence type="ECO:0000256" key="4">
    <source>
        <dbReference type="ARBA" id="ARBA00022989"/>
    </source>
</evidence>
<feature type="transmembrane region" description="Helical" evidence="8">
    <location>
        <begin position="131"/>
        <end position="152"/>
    </location>
</feature>
<evidence type="ECO:0000256" key="3">
    <source>
        <dbReference type="ARBA" id="ARBA00022692"/>
    </source>
</evidence>
<dbReference type="Pfam" id="PF13515">
    <property type="entry name" value="FUSC_2"/>
    <property type="match status" value="1"/>
</dbReference>
<feature type="transmembrane region" description="Helical" evidence="8">
    <location>
        <begin position="158"/>
        <end position="180"/>
    </location>
</feature>
<evidence type="ECO:0000259" key="10">
    <source>
        <dbReference type="Pfam" id="PF13515"/>
    </source>
</evidence>
<name>A0AAU2JU36_9ACTN</name>